<evidence type="ECO:0000256" key="1">
    <source>
        <dbReference type="SAM" id="Phobius"/>
    </source>
</evidence>
<dbReference type="InterPro" id="IPR025588">
    <property type="entry name" value="YcxB-like_C"/>
</dbReference>
<feature type="transmembrane region" description="Helical" evidence="1">
    <location>
        <begin position="51"/>
        <end position="70"/>
    </location>
</feature>
<reference evidence="3" key="1">
    <citation type="submission" date="2018-06" db="EMBL/GenBank/DDBJ databases">
        <authorList>
            <person name="Zhirakovskaya E."/>
        </authorList>
    </citation>
    <scope>NUCLEOTIDE SEQUENCE</scope>
</reference>
<protein>
    <recommendedName>
        <fullName evidence="2">YcxB-like C-terminal domain-containing protein</fullName>
    </recommendedName>
</protein>
<feature type="domain" description="YcxB-like C-terminal" evidence="2">
    <location>
        <begin position="94"/>
        <end position="153"/>
    </location>
</feature>
<keyword evidence="1" id="KW-0812">Transmembrane</keyword>
<proteinExistence type="predicted"/>
<evidence type="ECO:0000313" key="3">
    <source>
        <dbReference type="EMBL" id="VAW97399.1"/>
    </source>
</evidence>
<dbReference type="AlphaFoldDB" id="A0A3B1AGJ1"/>
<keyword evidence="1" id="KW-1133">Transmembrane helix</keyword>
<dbReference type="Pfam" id="PF14317">
    <property type="entry name" value="YcxB"/>
    <property type="match status" value="1"/>
</dbReference>
<accession>A0A3B1AGJ1</accession>
<organism evidence="3">
    <name type="scientific">hydrothermal vent metagenome</name>
    <dbReference type="NCBI Taxonomy" id="652676"/>
    <lineage>
        <taxon>unclassified sequences</taxon>
        <taxon>metagenomes</taxon>
        <taxon>ecological metagenomes</taxon>
    </lineage>
</organism>
<gene>
    <name evidence="3" type="ORF">MNBD_GAMMA21-2504</name>
</gene>
<name>A0A3B1AGJ1_9ZZZZ</name>
<evidence type="ECO:0000259" key="2">
    <source>
        <dbReference type="Pfam" id="PF14317"/>
    </source>
</evidence>
<feature type="transmembrane region" description="Helical" evidence="1">
    <location>
        <begin position="27"/>
        <end position="45"/>
    </location>
</feature>
<sequence length="161" mass="18290">MKTEYTITEIDYVNAMKLFTRISSRTTILYVIALLMLGFVAVNGSPILKNAAIGGLIGGVAVIFLVRFVINPVLSRKHYRKYKAIQEPLFIQLMDEGVQFSNFDGEGLLRWEKIHKWRQNEEYVLIYPMPRIYHIIPKTIGESGFDLGALIKALRIVGAEA</sequence>
<dbReference type="EMBL" id="UOFR01000049">
    <property type="protein sequence ID" value="VAW97399.1"/>
    <property type="molecule type" value="Genomic_DNA"/>
</dbReference>
<keyword evidence="1" id="KW-0472">Membrane</keyword>